<dbReference type="AlphaFoldDB" id="A0AAE0E8R0"/>
<evidence type="ECO:0000313" key="2">
    <source>
        <dbReference type="Proteomes" id="UP001281410"/>
    </source>
</evidence>
<dbReference type="EMBL" id="JANJYJ010000004">
    <property type="protein sequence ID" value="KAK3218752.1"/>
    <property type="molecule type" value="Genomic_DNA"/>
</dbReference>
<proteinExistence type="predicted"/>
<gene>
    <name evidence="1" type="ORF">Dsin_012722</name>
</gene>
<name>A0AAE0E8R0_9ROSI</name>
<sequence length="71" mass="7793">MNPGSMAKVRVNPMSERFFLCFHAMHIGFLKGCRPLIGLDGCHLSSEFVVIFSSETSAVSSSGYLVVGFEY</sequence>
<organism evidence="1 2">
    <name type="scientific">Dipteronia sinensis</name>
    <dbReference type="NCBI Taxonomy" id="43782"/>
    <lineage>
        <taxon>Eukaryota</taxon>
        <taxon>Viridiplantae</taxon>
        <taxon>Streptophyta</taxon>
        <taxon>Embryophyta</taxon>
        <taxon>Tracheophyta</taxon>
        <taxon>Spermatophyta</taxon>
        <taxon>Magnoliopsida</taxon>
        <taxon>eudicotyledons</taxon>
        <taxon>Gunneridae</taxon>
        <taxon>Pentapetalae</taxon>
        <taxon>rosids</taxon>
        <taxon>malvids</taxon>
        <taxon>Sapindales</taxon>
        <taxon>Sapindaceae</taxon>
        <taxon>Hippocastanoideae</taxon>
        <taxon>Acereae</taxon>
        <taxon>Dipteronia</taxon>
    </lineage>
</organism>
<reference evidence="1" key="1">
    <citation type="journal article" date="2023" name="Plant J.">
        <title>Genome sequences and population genomics provide insights into the demographic history, inbreeding, and mutation load of two 'living fossil' tree species of Dipteronia.</title>
        <authorList>
            <person name="Feng Y."/>
            <person name="Comes H.P."/>
            <person name="Chen J."/>
            <person name="Zhu S."/>
            <person name="Lu R."/>
            <person name="Zhang X."/>
            <person name="Li P."/>
            <person name="Qiu J."/>
            <person name="Olsen K.M."/>
            <person name="Qiu Y."/>
        </authorList>
    </citation>
    <scope>NUCLEOTIDE SEQUENCE</scope>
    <source>
        <strain evidence="1">NBL</strain>
    </source>
</reference>
<evidence type="ECO:0000313" key="1">
    <source>
        <dbReference type="EMBL" id="KAK3218752.1"/>
    </source>
</evidence>
<dbReference type="Proteomes" id="UP001281410">
    <property type="component" value="Unassembled WGS sequence"/>
</dbReference>
<protein>
    <submittedName>
        <fullName evidence="1">Uncharacterized protein</fullName>
    </submittedName>
</protein>
<accession>A0AAE0E8R0</accession>
<comment type="caution">
    <text evidence="1">The sequence shown here is derived from an EMBL/GenBank/DDBJ whole genome shotgun (WGS) entry which is preliminary data.</text>
</comment>
<keyword evidence="2" id="KW-1185">Reference proteome</keyword>